<dbReference type="Gene3D" id="2.60.40.1120">
    <property type="entry name" value="Carboxypeptidase-like, regulatory domain"/>
    <property type="match status" value="1"/>
</dbReference>
<organism evidence="13 14">
    <name type="scientific">Dehalobacterium formicoaceticum</name>
    <dbReference type="NCBI Taxonomy" id="51515"/>
    <lineage>
        <taxon>Bacteria</taxon>
        <taxon>Bacillati</taxon>
        <taxon>Bacillota</taxon>
        <taxon>Clostridia</taxon>
        <taxon>Eubacteriales</taxon>
        <taxon>Peptococcaceae</taxon>
        <taxon>Dehalobacterium</taxon>
    </lineage>
</organism>
<dbReference type="InterPro" id="IPR008963">
    <property type="entry name" value="Purple_acid_Pase-like_N"/>
</dbReference>
<dbReference type="InterPro" id="IPR037524">
    <property type="entry name" value="PA14/GLEYA"/>
</dbReference>
<dbReference type="InterPro" id="IPR029052">
    <property type="entry name" value="Metallo-depent_PP-like"/>
</dbReference>
<dbReference type="PANTHER" id="PTHR11596:SF5">
    <property type="entry name" value="ALKALINE PHOSPHATASE"/>
    <property type="match status" value="1"/>
</dbReference>
<accession>A0ABT1Y6B2</accession>
<keyword evidence="14" id="KW-1185">Reference proteome</keyword>
<dbReference type="Pfam" id="PF00245">
    <property type="entry name" value="Alk_phosphatase"/>
    <property type="match status" value="1"/>
</dbReference>
<dbReference type="InterPro" id="IPR018299">
    <property type="entry name" value="Alkaline_phosphatase_AS"/>
</dbReference>
<feature type="chain" id="PRO_5045916552" evidence="11">
    <location>
        <begin position="36"/>
        <end position="1222"/>
    </location>
</feature>
<dbReference type="Gene3D" id="2.60.40.380">
    <property type="entry name" value="Purple acid phosphatase-like, N-terminal"/>
    <property type="match status" value="1"/>
</dbReference>
<reference evidence="13 14" key="1">
    <citation type="submission" date="2022-08" db="EMBL/GenBank/DDBJ databases">
        <title>Proteogenomics of the novel Dehalobacterium formicoaceticum strain EZ94 highlights a key role of methyltransferases during anaerobic dichloromethane degradation.</title>
        <authorList>
            <person name="Wasmund K."/>
        </authorList>
    </citation>
    <scope>NUCLEOTIDE SEQUENCE [LARGE SCALE GENOMIC DNA]</scope>
    <source>
        <strain evidence="13 14">EZ94</strain>
    </source>
</reference>
<dbReference type="GO" id="GO:0004035">
    <property type="term" value="F:alkaline phosphatase activity"/>
    <property type="evidence" value="ECO:0007669"/>
    <property type="project" value="UniProtKB-EC"/>
</dbReference>
<dbReference type="EMBL" id="JANPWE010000003">
    <property type="protein sequence ID" value="MCR6545454.1"/>
    <property type="molecule type" value="Genomic_DNA"/>
</dbReference>
<evidence type="ECO:0000256" key="10">
    <source>
        <dbReference type="RuleBase" id="RU003946"/>
    </source>
</evidence>
<dbReference type="SMART" id="SM00098">
    <property type="entry name" value="alkPPc"/>
    <property type="match status" value="1"/>
</dbReference>
<proteinExistence type="inferred from homology"/>
<dbReference type="InterPro" id="IPR004843">
    <property type="entry name" value="Calcineurin-like_PHP"/>
</dbReference>
<evidence type="ECO:0000256" key="3">
    <source>
        <dbReference type="ARBA" id="ARBA00005984"/>
    </source>
</evidence>
<keyword evidence="7 13" id="KW-0378">Hydrolase</keyword>
<evidence type="ECO:0000313" key="14">
    <source>
        <dbReference type="Proteomes" id="UP001524944"/>
    </source>
</evidence>
<keyword evidence="5" id="KW-0479">Metal-binding</keyword>
<evidence type="ECO:0000256" key="1">
    <source>
        <dbReference type="ARBA" id="ARBA00001946"/>
    </source>
</evidence>
<evidence type="ECO:0000256" key="11">
    <source>
        <dbReference type="SAM" id="SignalP"/>
    </source>
</evidence>
<evidence type="ECO:0000256" key="8">
    <source>
        <dbReference type="ARBA" id="ARBA00022833"/>
    </source>
</evidence>
<dbReference type="PROSITE" id="PS00123">
    <property type="entry name" value="ALKALINE_PHOSPHATASE"/>
    <property type="match status" value="1"/>
</dbReference>
<evidence type="ECO:0000256" key="4">
    <source>
        <dbReference type="ARBA" id="ARBA00022553"/>
    </source>
</evidence>
<dbReference type="SUPFAM" id="SSF53649">
    <property type="entry name" value="Alkaline phosphatase-like"/>
    <property type="match status" value="1"/>
</dbReference>
<dbReference type="Gene3D" id="3.40.720.10">
    <property type="entry name" value="Alkaline Phosphatase, subunit A"/>
    <property type="match status" value="1"/>
</dbReference>
<dbReference type="SUPFAM" id="SSF56300">
    <property type="entry name" value="Metallo-dependent phosphatases"/>
    <property type="match status" value="1"/>
</dbReference>
<evidence type="ECO:0000256" key="5">
    <source>
        <dbReference type="ARBA" id="ARBA00022723"/>
    </source>
</evidence>
<dbReference type="PROSITE" id="PS51820">
    <property type="entry name" value="PA14"/>
    <property type="match status" value="1"/>
</dbReference>
<dbReference type="Proteomes" id="UP001524944">
    <property type="component" value="Unassembled WGS sequence"/>
</dbReference>
<comment type="caution">
    <text evidence="13">The sequence shown here is derived from an EMBL/GenBank/DDBJ whole genome shotgun (WGS) entry which is preliminary data.</text>
</comment>
<dbReference type="Gene3D" id="3.60.21.10">
    <property type="match status" value="1"/>
</dbReference>
<dbReference type="PRINTS" id="PR00113">
    <property type="entry name" value="ALKPHPHTASE"/>
</dbReference>
<keyword evidence="6 11" id="KW-0732">Signal</keyword>
<dbReference type="InterPro" id="IPR017850">
    <property type="entry name" value="Alkaline_phosphatase_core_sf"/>
</dbReference>
<keyword evidence="9" id="KW-0460">Magnesium</keyword>
<dbReference type="InterPro" id="IPR015914">
    <property type="entry name" value="PAPs_N"/>
</dbReference>
<sequence length="1222" mass="132820">MHSRKMYSVRKALSFMLMICMIVSIVPFQGTGAVAAENDTLLLAKDAGWKYMDDGVDQGQGWKESSFDDSSWEAGNAPLGFGDDFSETDPTLPLATEVSYGDDPNNKHMTTYLRSSFDLENLNDYEALEVYIHVDDGAVVYINGTEAFRKGIPENVEVNYNTGADFDPKEETFIIPVDEINLVAGINVVAAEVHQDDGGSSDLWFEMSLKGLTEMPEEEEVVIPDPNAPRGEVSKVTVTFNGDTTSDKGFVWYTTFASANSDLQVVKKTRGAANFANAMKFSGAYQIATNSPAELVHKAKATDLEADTEYYFRVGDEDMNLWSETGTFQTAPKTGEFTFVDLADSQAKSEDEAILSAETFAKAMDTVVDADFLALNGDLVDTGSIEEQWDWLLGHAEDTLLNTTFVPAAGNHEKQENSLIDHFNLDAASGSDTTTGVYHSFDYSNAHFLVLNNNEKSEEFDNFTPKQIDWMIEDINQARADGAEWIIAIMHKGPYTTSNHATDNDIMGENGVRTKVAPIIEELGIDLVLQGHDHIYARSKPIKDGAANEPAKITEIMNGERIEYSVNPDGTIYLIPNTAGPKVYYKNKTIDPSYFDLFDVAEEHPAGAYDPDPNSTRPPRSIIQNFEGITIDDNKLTVVSYEIDQNKNNAEPYIIDRFGILKDDSITPPEAKNVILLIGDGMGFEHLEAARSERAALHMDKVNDAIGKMTTYSADADITDSSSAGTAMATGYKIDNNELGRTPDGTVVPTIVELAEDKGLATGVITTTQIAHATPASFASHVFHRNMFNSIVDEMMAQDMEVVMGGGRDNFQSRKAMNAGKFHDGKSIEDPGDDRDLIAEAKANGYTYAETVDELLGVDARNTDKLLGIFHADNGLVQERNNPPADQPHLSQMTDKGLEVLANEEDGFFLMVEGGQIDWAAHANDLDNTIGETLAFDDAVKAALDFQAKNPDTLVVVTADHETGGLDFDTRTGEATWSSGDHTAAMVKVMAEGPGAELFQGDMDNTDIARNIAQVLDLSKPLVIQQEDAVTGAPTIFTVTTMGLPVADAKITVKSGINNTLTVLTANANGQAGYIFAKEGNYTVSASKGGYNDAEAITVASVKPAAGDASIGLTIKDGKQQTVTGNLKAGQQYYLTWEGKKNSNGNLSGLSILQVIQGSQPLFLNAAKGLTVSDDQETEYSVLFQPTKKGNMTVQGFFWNDWSGSASWQSFANPVEQTIIVE</sequence>
<dbReference type="Gene3D" id="2.60.120.260">
    <property type="entry name" value="Galactose-binding domain-like"/>
    <property type="match status" value="1"/>
</dbReference>
<dbReference type="EC" id="3.1.3.1" evidence="13"/>
<evidence type="ECO:0000313" key="13">
    <source>
        <dbReference type="EMBL" id="MCR6545454.1"/>
    </source>
</evidence>
<dbReference type="Pfam" id="PF00149">
    <property type="entry name" value="Metallophos"/>
    <property type="match status" value="1"/>
</dbReference>
<evidence type="ECO:0000259" key="12">
    <source>
        <dbReference type="PROSITE" id="PS51820"/>
    </source>
</evidence>
<keyword evidence="8" id="KW-0862">Zinc</keyword>
<comment type="cofactor">
    <cofactor evidence="1">
        <name>Mg(2+)</name>
        <dbReference type="ChEBI" id="CHEBI:18420"/>
    </cofactor>
</comment>
<feature type="domain" description="PA14" evidence="12">
    <location>
        <begin position="57"/>
        <end position="225"/>
    </location>
</feature>
<evidence type="ECO:0000256" key="2">
    <source>
        <dbReference type="ARBA" id="ARBA00001947"/>
    </source>
</evidence>
<name>A0ABT1Y6B2_9FIRM</name>
<dbReference type="SUPFAM" id="SSF49363">
    <property type="entry name" value="Purple acid phosphatase, N-terminal domain"/>
    <property type="match status" value="1"/>
</dbReference>
<dbReference type="InterPro" id="IPR001952">
    <property type="entry name" value="Alkaline_phosphatase"/>
</dbReference>
<protein>
    <submittedName>
        <fullName evidence="13">Alkaline phosphatase</fullName>
        <ecNumber evidence="13">3.1.3.1</ecNumber>
    </submittedName>
</protein>
<dbReference type="PANTHER" id="PTHR11596">
    <property type="entry name" value="ALKALINE PHOSPHATASE"/>
    <property type="match status" value="1"/>
</dbReference>
<comment type="cofactor">
    <cofactor evidence="2">
        <name>Zn(2+)</name>
        <dbReference type="ChEBI" id="CHEBI:29105"/>
    </cofactor>
</comment>
<dbReference type="Pfam" id="PF16656">
    <property type="entry name" value="Pur_ac_phosph_N"/>
    <property type="match status" value="1"/>
</dbReference>
<evidence type="ECO:0000256" key="9">
    <source>
        <dbReference type="ARBA" id="ARBA00022842"/>
    </source>
</evidence>
<evidence type="ECO:0000256" key="7">
    <source>
        <dbReference type="ARBA" id="ARBA00022801"/>
    </source>
</evidence>
<dbReference type="CDD" id="cd16012">
    <property type="entry name" value="ALP"/>
    <property type="match status" value="1"/>
</dbReference>
<gene>
    <name evidence="13" type="ORF">NVS47_07975</name>
</gene>
<evidence type="ECO:0000256" key="6">
    <source>
        <dbReference type="ARBA" id="ARBA00022729"/>
    </source>
</evidence>
<dbReference type="RefSeq" id="WP_257913121.1">
    <property type="nucleotide sequence ID" value="NZ_JANPWE010000003.1"/>
</dbReference>
<feature type="signal peptide" evidence="11">
    <location>
        <begin position="1"/>
        <end position="35"/>
    </location>
</feature>
<comment type="similarity">
    <text evidence="3 10">Belongs to the alkaline phosphatase family.</text>
</comment>
<keyword evidence="4" id="KW-0597">Phosphoprotein</keyword>